<dbReference type="Proteomes" id="UP000580250">
    <property type="component" value="Unassembled WGS sequence"/>
</dbReference>
<proteinExistence type="predicted"/>
<dbReference type="GO" id="GO:0005802">
    <property type="term" value="C:trans-Golgi network"/>
    <property type="evidence" value="ECO:0007669"/>
    <property type="project" value="TreeGrafter"/>
</dbReference>
<dbReference type="GO" id="GO:0005886">
    <property type="term" value="C:plasma membrane"/>
    <property type="evidence" value="ECO:0007669"/>
    <property type="project" value="TreeGrafter"/>
</dbReference>
<evidence type="ECO:0000313" key="1">
    <source>
        <dbReference type="EMBL" id="CAD2178364.1"/>
    </source>
</evidence>
<name>A0A6V7VUV7_MELEN</name>
<gene>
    <name evidence="1" type="ORF">MENT_LOCUS30302</name>
</gene>
<dbReference type="PANTHER" id="PTHR24092">
    <property type="entry name" value="PROBABLE PHOSPHOLIPID-TRANSPORTING ATPASE"/>
    <property type="match status" value="1"/>
</dbReference>
<evidence type="ECO:0000313" key="2">
    <source>
        <dbReference type="Proteomes" id="UP000580250"/>
    </source>
</evidence>
<dbReference type="OrthoDB" id="377733at2759"/>
<reference evidence="1 2" key="1">
    <citation type="submission" date="2020-08" db="EMBL/GenBank/DDBJ databases">
        <authorList>
            <person name="Koutsovoulos G."/>
            <person name="Danchin GJ E."/>
        </authorList>
    </citation>
    <scope>NUCLEOTIDE SEQUENCE [LARGE SCALE GENOMIC DNA]</scope>
</reference>
<dbReference type="EMBL" id="CAJEWN010000317">
    <property type="protein sequence ID" value="CAD2178364.1"/>
    <property type="molecule type" value="Genomic_DNA"/>
</dbReference>
<organism evidence="1 2">
    <name type="scientific">Meloidogyne enterolobii</name>
    <name type="common">Root-knot nematode worm</name>
    <name type="synonym">Meloidogyne mayaguensis</name>
    <dbReference type="NCBI Taxonomy" id="390850"/>
    <lineage>
        <taxon>Eukaryota</taxon>
        <taxon>Metazoa</taxon>
        <taxon>Ecdysozoa</taxon>
        <taxon>Nematoda</taxon>
        <taxon>Chromadorea</taxon>
        <taxon>Rhabditida</taxon>
        <taxon>Tylenchina</taxon>
        <taxon>Tylenchomorpha</taxon>
        <taxon>Tylenchoidea</taxon>
        <taxon>Meloidogynidae</taxon>
        <taxon>Meloidogyninae</taxon>
        <taxon>Meloidogyne</taxon>
    </lineage>
</organism>
<dbReference type="GO" id="GO:0007030">
    <property type="term" value="P:Golgi organization"/>
    <property type="evidence" value="ECO:0007669"/>
    <property type="project" value="TreeGrafter"/>
</dbReference>
<comment type="caution">
    <text evidence="1">The sequence shown here is derived from an EMBL/GenBank/DDBJ whole genome shotgun (WGS) entry which is preliminary data.</text>
</comment>
<accession>A0A6V7VUV7</accession>
<dbReference type="PANTHER" id="PTHR24092:SF190">
    <property type="entry name" value="PHOSPHOLIPID-TRANSPORTING ATPASE"/>
    <property type="match status" value="1"/>
</dbReference>
<dbReference type="GO" id="GO:0045332">
    <property type="term" value="P:phospholipid translocation"/>
    <property type="evidence" value="ECO:0007669"/>
    <property type="project" value="TreeGrafter"/>
</dbReference>
<dbReference type="AlphaFoldDB" id="A0A6V7VUV7"/>
<dbReference type="GO" id="GO:0140326">
    <property type="term" value="F:ATPase-coupled intramembrane lipid transporter activity"/>
    <property type="evidence" value="ECO:0007669"/>
    <property type="project" value="TreeGrafter"/>
</dbReference>
<sequence>MGDIIDKIYEFDGLIVCEPPNNRLDQFNGRLEWLGQKYNLDNNNMLLRGCCLRNTRFCCGVIVFAGADTK</sequence>
<protein>
    <submittedName>
        <fullName evidence="1">Uncharacterized protein</fullName>
    </submittedName>
</protein>